<dbReference type="GO" id="GO:0016020">
    <property type="term" value="C:membrane"/>
    <property type="evidence" value="ECO:0007669"/>
    <property type="project" value="TreeGrafter"/>
</dbReference>
<dbReference type="InterPro" id="IPR057326">
    <property type="entry name" value="KR_dom"/>
</dbReference>
<evidence type="ECO:0000256" key="1">
    <source>
        <dbReference type="ARBA" id="ARBA00006484"/>
    </source>
</evidence>
<dbReference type="PANTHER" id="PTHR44196:SF1">
    <property type="entry name" value="DEHYDROGENASE_REDUCTASE SDR FAMILY MEMBER 7B"/>
    <property type="match status" value="1"/>
</dbReference>
<gene>
    <name evidence="5" type="ORF">ET464_09570</name>
</gene>
<accession>A0A4P6F1C1</accession>
<organism evidence="5 6">
    <name type="scientific">Paenibacillus protaetiae</name>
    <dbReference type="NCBI Taxonomy" id="2509456"/>
    <lineage>
        <taxon>Bacteria</taxon>
        <taxon>Bacillati</taxon>
        <taxon>Bacillota</taxon>
        <taxon>Bacilli</taxon>
        <taxon>Bacillales</taxon>
        <taxon>Paenibacillaceae</taxon>
        <taxon>Paenibacillus</taxon>
    </lineage>
</organism>
<dbReference type="AlphaFoldDB" id="A0A4P6F1C1"/>
<dbReference type="SMART" id="SM00822">
    <property type="entry name" value="PKS_KR"/>
    <property type="match status" value="1"/>
</dbReference>
<dbReference type="PRINTS" id="PR00080">
    <property type="entry name" value="SDRFAMILY"/>
</dbReference>
<dbReference type="Pfam" id="PF00106">
    <property type="entry name" value="adh_short"/>
    <property type="match status" value="1"/>
</dbReference>
<dbReference type="RefSeq" id="WP_129444242.1">
    <property type="nucleotide sequence ID" value="NZ_CP035492.1"/>
</dbReference>
<dbReference type="InterPro" id="IPR036291">
    <property type="entry name" value="NAD(P)-bd_dom_sf"/>
</dbReference>
<evidence type="ECO:0000256" key="3">
    <source>
        <dbReference type="RuleBase" id="RU000363"/>
    </source>
</evidence>
<keyword evidence="2" id="KW-0560">Oxidoreductase</keyword>
<dbReference type="Gene3D" id="3.40.50.720">
    <property type="entry name" value="NAD(P)-binding Rossmann-like Domain"/>
    <property type="match status" value="1"/>
</dbReference>
<dbReference type="SUPFAM" id="SSF51735">
    <property type="entry name" value="NAD(P)-binding Rossmann-fold domains"/>
    <property type="match status" value="1"/>
</dbReference>
<dbReference type="OrthoDB" id="9793345at2"/>
<reference evidence="5 6" key="1">
    <citation type="submission" date="2019-01" db="EMBL/GenBank/DDBJ databases">
        <title>Genome sequencing of strain FW100M-2.</title>
        <authorList>
            <person name="Heo J."/>
            <person name="Kim S.-J."/>
            <person name="Kim J.-S."/>
            <person name="Hong S.-B."/>
            <person name="Kwon S.-W."/>
        </authorList>
    </citation>
    <scope>NUCLEOTIDE SEQUENCE [LARGE SCALE GENOMIC DNA]</scope>
    <source>
        <strain evidence="5 6">FW100M-2</strain>
    </source>
</reference>
<dbReference type="InterPro" id="IPR002347">
    <property type="entry name" value="SDR_fam"/>
</dbReference>
<protein>
    <submittedName>
        <fullName evidence="5">SDR family oxidoreductase</fullName>
    </submittedName>
</protein>
<name>A0A4P6F1C1_9BACL</name>
<dbReference type="FunFam" id="3.40.50.720:FF:000084">
    <property type="entry name" value="Short-chain dehydrogenase reductase"/>
    <property type="match status" value="1"/>
</dbReference>
<proteinExistence type="inferred from homology"/>
<evidence type="ECO:0000313" key="5">
    <source>
        <dbReference type="EMBL" id="QAY68433.1"/>
    </source>
</evidence>
<dbReference type="PROSITE" id="PS00061">
    <property type="entry name" value="ADH_SHORT"/>
    <property type="match status" value="1"/>
</dbReference>
<keyword evidence="6" id="KW-1185">Reference proteome</keyword>
<feature type="domain" description="Ketoreductase" evidence="4">
    <location>
        <begin position="6"/>
        <end position="187"/>
    </location>
</feature>
<evidence type="ECO:0000313" key="6">
    <source>
        <dbReference type="Proteomes" id="UP000293568"/>
    </source>
</evidence>
<dbReference type="PANTHER" id="PTHR44196">
    <property type="entry name" value="DEHYDROGENASE/REDUCTASE SDR FAMILY MEMBER 7B"/>
    <property type="match status" value="1"/>
</dbReference>
<evidence type="ECO:0000256" key="2">
    <source>
        <dbReference type="ARBA" id="ARBA00023002"/>
    </source>
</evidence>
<dbReference type="InterPro" id="IPR020904">
    <property type="entry name" value="Sc_DH/Rdtase_CS"/>
</dbReference>
<dbReference type="GO" id="GO:0008206">
    <property type="term" value="P:bile acid metabolic process"/>
    <property type="evidence" value="ECO:0007669"/>
    <property type="project" value="UniProtKB-ARBA"/>
</dbReference>
<dbReference type="GO" id="GO:0016491">
    <property type="term" value="F:oxidoreductase activity"/>
    <property type="evidence" value="ECO:0007669"/>
    <property type="project" value="UniProtKB-KW"/>
</dbReference>
<dbReference type="Proteomes" id="UP000293568">
    <property type="component" value="Chromosome"/>
</dbReference>
<dbReference type="PIRSF" id="PIRSF000126">
    <property type="entry name" value="11-beta-HSD1"/>
    <property type="match status" value="1"/>
</dbReference>
<dbReference type="KEGG" id="pprt:ET464_09570"/>
<evidence type="ECO:0000259" key="4">
    <source>
        <dbReference type="SMART" id="SM00822"/>
    </source>
</evidence>
<dbReference type="PRINTS" id="PR00081">
    <property type="entry name" value="GDHRDH"/>
</dbReference>
<comment type="similarity">
    <text evidence="1 3">Belongs to the short-chain dehydrogenases/reductases (SDR) family.</text>
</comment>
<sequence>MLVKNKIVLISGASSGIGALTAQRLAARGAVPVLTGRSKQKLEQAAAAITGEKAVYTMDVTDMAQVEQTVQAVAARYGRIDILLNNAGFGYFESFMEASTQSFEDMMNTNYMGMVRLTKLVLPYMLEQKGGQIVNVASMAGKLATPKSTAYSASKHAVLGFTNALRMELKGSGVKVASVNPGPIDTPFFEQADPEGTYVKNISWFIMKPEVVADAIVRVMERHRDEVNLPKAAAAGMKLYQLMPRTADRLLGGLFNRK</sequence>
<dbReference type="EMBL" id="CP035492">
    <property type="protein sequence ID" value="QAY68433.1"/>
    <property type="molecule type" value="Genomic_DNA"/>
</dbReference>